<gene>
    <name evidence="1" type="ORF">SPELUC_LOCUS11287</name>
</gene>
<accession>A0ACA9PBT4</accession>
<dbReference type="Proteomes" id="UP000789366">
    <property type="component" value="Unassembled WGS sequence"/>
</dbReference>
<evidence type="ECO:0000313" key="2">
    <source>
        <dbReference type="Proteomes" id="UP000789366"/>
    </source>
</evidence>
<keyword evidence="2" id="KW-1185">Reference proteome</keyword>
<evidence type="ECO:0000313" key="1">
    <source>
        <dbReference type="EMBL" id="CAG8701269.1"/>
    </source>
</evidence>
<protein>
    <submittedName>
        <fullName evidence="1">1062_t:CDS:1</fullName>
    </submittedName>
</protein>
<reference evidence="1" key="1">
    <citation type="submission" date="2021-06" db="EMBL/GenBank/DDBJ databases">
        <authorList>
            <person name="Kallberg Y."/>
            <person name="Tangrot J."/>
            <person name="Rosling A."/>
        </authorList>
    </citation>
    <scope>NUCLEOTIDE SEQUENCE</scope>
    <source>
        <strain evidence="1">28 12/20/2015</strain>
    </source>
</reference>
<name>A0ACA9PBT4_9GLOM</name>
<sequence length="401" mass="45472">MDMRRQANNVPESMAASISSSGSVQHAPRRPKVCRGCYKNAALWQVKSDTSINKGKWFWTCPIKNFDYQCRFFHWASDSEVDEYFRSLAAEYVPTLSQPTNYVSFPTRTTVDFTPDNDTIDNDIVQIVVTSTDDLDSVSTNSKKRPRDNEESNVNEISYDITQQNSSSTPSATEHSSKRLRTNNDLNANGEYAESSLVLVQPNDEIILTDEDYDPTWLESVAAELREEHAARKSCVSTAENNNNVVEDSNIQQVGTPLTVVEDAEENNVTPNENNDTTNEINVNALQDRDSNGSQSSTAHSDRENLPQFTTSQLADILRNHVLTQDQIISELKSNLDFTTKQRDQAFKDLDEARKQVLIARSEVKRMRHEINVSRAENNFLREEKKLLNHDISVLKQKTKV</sequence>
<comment type="caution">
    <text evidence="1">The sequence shown here is derived from an EMBL/GenBank/DDBJ whole genome shotgun (WGS) entry which is preliminary data.</text>
</comment>
<dbReference type="EMBL" id="CAJVPW010023435">
    <property type="protein sequence ID" value="CAG8701269.1"/>
    <property type="molecule type" value="Genomic_DNA"/>
</dbReference>
<proteinExistence type="predicted"/>
<organism evidence="1 2">
    <name type="scientific">Cetraspora pellucida</name>
    <dbReference type="NCBI Taxonomy" id="1433469"/>
    <lineage>
        <taxon>Eukaryota</taxon>
        <taxon>Fungi</taxon>
        <taxon>Fungi incertae sedis</taxon>
        <taxon>Mucoromycota</taxon>
        <taxon>Glomeromycotina</taxon>
        <taxon>Glomeromycetes</taxon>
        <taxon>Diversisporales</taxon>
        <taxon>Gigasporaceae</taxon>
        <taxon>Cetraspora</taxon>
    </lineage>
</organism>